<reference evidence="3" key="2">
    <citation type="submission" date="2022-10" db="EMBL/GenBank/DDBJ databases">
        <authorList>
            <consortium name="ENA_rothamsted_submissions"/>
            <consortium name="culmorum"/>
            <person name="King R."/>
        </authorList>
    </citation>
    <scope>NUCLEOTIDE SEQUENCE</scope>
</reference>
<dbReference type="EMBL" id="OU895880">
    <property type="protein sequence ID" value="CAG9811301.1"/>
    <property type="molecule type" value="Genomic_DNA"/>
</dbReference>
<keyword evidence="2" id="KW-0732">Signal</keyword>
<feature type="signal peptide" evidence="2">
    <location>
        <begin position="1"/>
        <end position="17"/>
    </location>
</feature>
<keyword evidence="1" id="KW-1133">Transmembrane helix</keyword>
<keyword evidence="1" id="KW-0812">Transmembrane</keyword>
<name>A0A9N9S6V3_9DIPT</name>
<evidence type="ECO:0000256" key="2">
    <source>
        <dbReference type="SAM" id="SignalP"/>
    </source>
</evidence>
<dbReference type="AlphaFoldDB" id="A0A9N9S6V3"/>
<keyword evidence="4" id="KW-1185">Reference proteome</keyword>
<proteinExistence type="predicted"/>
<dbReference type="Proteomes" id="UP001153620">
    <property type="component" value="Chromosome 4"/>
</dbReference>
<sequence length="104" mass="11937">MRFQLTILFTSVIFAATAYINDDKNYWETEDEPVASTGASSEDDLKPCKMSENEVYYNVFPNIYVRVTCEKISKFSIISITFGTLVLLLSLKVTYDINVRPNQF</sequence>
<evidence type="ECO:0000256" key="1">
    <source>
        <dbReference type="SAM" id="Phobius"/>
    </source>
</evidence>
<gene>
    <name evidence="3" type="ORF">CHIRRI_LOCUS14110</name>
</gene>
<evidence type="ECO:0000313" key="4">
    <source>
        <dbReference type="Proteomes" id="UP001153620"/>
    </source>
</evidence>
<evidence type="ECO:0000313" key="3">
    <source>
        <dbReference type="EMBL" id="CAG9811301.1"/>
    </source>
</evidence>
<feature type="transmembrane region" description="Helical" evidence="1">
    <location>
        <begin position="75"/>
        <end position="95"/>
    </location>
</feature>
<accession>A0A9N9S6V3</accession>
<reference evidence="3" key="1">
    <citation type="submission" date="2022-01" db="EMBL/GenBank/DDBJ databases">
        <authorList>
            <person name="King R."/>
        </authorList>
    </citation>
    <scope>NUCLEOTIDE SEQUENCE</scope>
</reference>
<feature type="chain" id="PRO_5040512500" evidence="2">
    <location>
        <begin position="18"/>
        <end position="104"/>
    </location>
</feature>
<organism evidence="3 4">
    <name type="scientific">Chironomus riparius</name>
    <dbReference type="NCBI Taxonomy" id="315576"/>
    <lineage>
        <taxon>Eukaryota</taxon>
        <taxon>Metazoa</taxon>
        <taxon>Ecdysozoa</taxon>
        <taxon>Arthropoda</taxon>
        <taxon>Hexapoda</taxon>
        <taxon>Insecta</taxon>
        <taxon>Pterygota</taxon>
        <taxon>Neoptera</taxon>
        <taxon>Endopterygota</taxon>
        <taxon>Diptera</taxon>
        <taxon>Nematocera</taxon>
        <taxon>Chironomoidea</taxon>
        <taxon>Chironomidae</taxon>
        <taxon>Chironominae</taxon>
        <taxon>Chironomus</taxon>
    </lineage>
</organism>
<protein>
    <submittedName>
        <fullName evidence="3">Uncharacterized protein</fullName>
    </submittedName>
</protein>
<keyword evidence="1" id="KW-0472">Membrane</keyword>